<evidence type="ECO:0000256" key="3">
    <source>
        <dbReference type="SAM" id="MobiDB-lite"/>
    </source>
</evidence>
<dbReference type="GO" id="GO:0051028">
    <property type="term" value="P:mRNA transport"/>
    <property type="evidence" value="ECO:0007669"/>
    <property type="project" value="TreeGrafter"/>
</dbReference>
<evidence type="ECO:0000256" key="2">
    <source>
        <dbReference type="ARBA" id="ARBA00022884"/>
    </source>
</evidence>
<dbReference type="InterPro" id="IPR029344">
    <property type="entry name" value="SLBP_RNA_bind"/>
</dbReference>
<gene>
    <name evidence="5" type="ORF">H310_00311</name>
</gene>
<dbReference type="STRING" id="157072.A0A024UW42"/>
<dbReference type="Pfam" id="PF15247">
    <property type="entry name" value="SLBP_RNA_bind"/>
    <property type="match status" value="1"/>
</dbReference>
<dbReference type="VEuPathDB" id="FungiDB:H310_00311"/>
<comment type="similarity">
    <text evidence="1">Belongs to the SLBP family.</text>
</comment>
<dbReference type="GeneID" id="20077361"/>
<feature type="compositionally biased region" description="Low complexity" evidence="3">
    <location>
        <begin position="144"/>
        <end position="161"/>
    </location>
</feature>
<feature type="non-terminal residue" evidence="5">
    <location>
        <position position="1"/>
    </location>
</feature>
<dbReference type="RefSeq" id="XP_008861269.1">
    <property type="nucleotide sequence ID" value="XM_008863047.1"/>
</dbReference>
<feature type="domain" description="Histone RNA hairpin-binding protein RNA-binding" evidence="4">
    <location>
        <begin position="74"/>
        <end position="143"/>
    </location>
</feature>
<dbReference type="eggNOG" id="KOG3934">
    <property type="taxonomic scope" value="Eukaryota"/>
</dbReference>
<feature type="compositionally biased region" description="Low complexity" evidence="3">
    <location>
        <begin position="1"/>
        <end position="19"/>
    </location>
</feature>
<dbReference type="GO" id="GO:0005737">
    <property type="term" value="C:cytoplasm"/>
    <property type="evidence" value="ECO:0007669"/>
    <property type="project" value="TreeGrafter"/>
</dbReference>
<feature type="compositionally biased region" description="Basic and acidic residues" evidence="3">
    <location>
        <begin position="20"/>
        <end position="31"/>
    </location>
</feature>
<feature type="region of interest" description="Disordered" evidence="3">
    <location>
        <begin position="1"/>
        <end position="74"/>
    </location>
</feature>
<dbReference type="Gene3D" id="1.10.8.1120">
    <property type="entry name" value="Histone RNA hairpin-binding protein RNA-binding domain"/>
    <property type="match status" value="1"/>
</dbReference>
<dbReference type="GO" id="GO:0071204">
    <property type="term" value="C:histone pre-mRNA 3'end processing complex"/>
    <property type="evidence" value="ECO:0007669"/>
    <property type="project" value="TreeGrafter"/>
</dbReference>
<dbReference type="EMBL" id="KI913952">
    <property type="protein sequence ID" value="ETW09858.1"/>
    <property type="molecule type" value="Genomic_DNA"/>
</dbReference>
<evidence type="ECO:0000259" key="4">
    <source>
        <dbReference type="Pfam" id="PF15247"/>
    </source>
</evidence>
<dbReference type="GO" id="GO:0071207">
    <property type="term" value="F:histone pre-mRNA stem-loop binding"/>
    <property type="evidence" value="ECO:0007669"/>
    <property type="project" value="TreeGrafter"/>
</dbReference>
<organism evidence="5">
    <name type="scientific">Aphanomyces invadans</name>
    <dbReference type="NCBI Taxonomy" id="157072"/>
    <lineage>
        <taxon>Eukaryota</taxon>
        <taxon>Sar</taxon>
        <taxon>Stramenopiles</taxon>
        <taxon>Oomycota</taxon>
        <taxon>Saprolegniomycetes</taxon>
        <taxon>Saprolegniales</taxon>
        <taxon>Verrucalvaceae</taxon>
        <taxon>Aphanomyces</taxon>
    </lineage>
</organism>
<dbReference type="FunFam" id="1.10.8.1120:FF:000001">
    <property type="entry name" value="Histone RNA hairpin-binding protein-like"/>
    <property type="match status" value="1"/>
</dbReference>
<name>A0A024UW42_9STRA</name>
<dbReference type="PANTHER" id="PTHR17408:SF0">
    <property type="entry name" value="HISTONE RNA HAIRPIN-BINDING PROTEIN"/>
    <property type="match status" value="1"/>
</dbReference>
<protein>
    <recommendedName>
        <fullName evidence="4">Histone RNA hairpin-binding protein RNA-binding domain-containing protein</fullName>
    </recommendedName>
</protein>
<dbReference type="InterPro" id="IPR038294">
    <property type="entry name" value="SLBP_RNA_bind_sf"/>
</dbReference>
<feature type="compositionally biased region" description="Low complexity" evidence="3">
    <location>
        <begin position="36"/>
        <end position="49"/>
    </location>
</feature>
<dbReference type="GO" id="GO:0006398">
    <property type="term" value="P:mRNA 3'-end processing by stem-loop binding and cleavage"/>
    <property type="evidence" value="ECO:0007669"/>
    <property type="project" value="TreeGrafter"/>
</dbReference>
<feature type="compositionally biased region" description="Polar residues" evidence="3">
    <location>
        <begin position="166"/>
        <end position="185"/>
    </location>
</feature>
<keyword evidence="2" id="KW-0694">RNA-binding</keyword>
<evidence type="ECO:0000256" key="1">
    <source>
        <dbReference type="ARBA" id="ARBA00006151"/>
    </source>
</evidence>
<feature type="region of interest" description="Disordered" evidence="3">
    <location>
        <begin position="144"/>
        <end position="216"/>
    </location>
</feature>
<dbReference type="AlphaFoldDB" id="A0A024UW42"/>
<dbReference type="OrthoDB" id="265795at2759"/>
<accession>A0A024UW42</accession>
<dbReference type="GO" id="GO:0003729">
    <property type="term" value="F:mRNA binding"/>
    <property type="evidence" value="ECO:0007669"/>
    <property type="project" value="InterPro"/>
</dbReference>
<reference evidence="5" key="1">
    <citation type="submission" date="2013-12" db="EMBL/GenBank/DDBJ databases">
        <title>The Genome Sequence of Aphanomyces invadans NJM9701.</title>
        <authorList>
            <consortium name="The Broad Institute Genomics Platform"/>
            <person name="Russ C."/>
            <person name="Tyler B."/>
            <person name="van West P."/>
            <person name="Dieguez-Uribeondo J."/>
            <person name="Young S.K."/>
            <person name="Zeng Q."/>
            <person name="Gargeya S."/>
            <person name="Fitzgerald M."/>
            <person name="Abouelleil A."/>
            <person name="Alvarado L."/>
            <person name="Chapman S.B."/>
            <person name="Gainer-Dewar J."/>
            <person name="Goldberg J."/>
            <person name="Griggs A."/>
            <person name="Gujja S."/>
            <person name="Hansen M."/>
            <person name="Howarth C."/>
            <person name="Imamovic A."/>
            <person name="Ireland A."/>
            <person name="Larimer J."/>
            <person name="McCowan C."/>
            <person name="Murphy C."/>
            <person name="Pearson M."/>
            <person name="Poon T.W."/>
            <person name="Priest M."/>
            <person name="Roberts A."/>
            <person name="Saif S."/>
            <person name="Shea T."/>
            <person name="Sykes S."/>
            <person name="Wortman J."/>
            <person name="Nusbaum C."/>
            <person name="Birren B."/>
        </authorList>
    </citation>
    <scope>NUCLEOTIDE SEQUENCE [LARGE SCALE GENOMIC DNA]</scope>
    <source>
        <strain evidence="5">NJM9701</strain>
    </source>
</reference>
<evidence type="ECO:0000313" key="5">
    <source>
        <dbReference type="EMBL" id="ETW09858.1"/>
    </source>
</evidence>
<sequence>MKRSVGAGTSTGTGMSTRTRSPERNDDGDNHKRCRLSNLTSNKKSLNSTPHDITSRRSIGTAKTHTSQMMQRETDERKLAQRQKQIDFGKNTIGYDRYLQSVPKTSRQFGVHPSTPDKYAVASKRAWDGRIQAWRRHLHLYDPEATTPAPRSASSAPPMTAVPSHDTATTRQSESALPRATSSQAPAPRTVQASLFDAFDDDTKAPSEIVDEDDLL</sequence>
<feature type="compositionally biased region" description="Polar residues" evidence="3">
    <location>
        <begin position="50"/>
        <end position="71"/>
    </location>
</feature>
<proteinExistence type="inferred from homology"/>
<dbReference type="PANTHER" id="PTHR17408">
    <property type="entry name" value="HISTONE RNA HAIRPIN-BINDING PROTEIN"/>
    <property type="match status" value="1"/>
</dbReference>
<dbReference type="InterPro" id="IPR026502">
    <property type="entry name" value="SLBP1/SLBP2"/>
</dbReference>